<dbReference type="PANTHER" id="PTHR24221">
    <property type="entry name" value="ATP-BINDING CASSETTE SUB-FAMILY B"/>
    <property type="match status" value="1"/>
</dbReference>
<feature type="region of interest" description="Disordered" evidence="9">
    <location>
        <begin position="917"/>
        <end position="968"/>
    </location>
</feature>
<evidence type="ECO:0000313" key="13">
    <source>
        <dbReference type="EMBL" id="KAJ1980409.1"/>
    </source>
</evidence>
<dbReference type="InterPro" id="IPR011527">
    <property type="entry name" value="ABC1_TM_dom"/>
</dbReference>
<feature type="transmembrane region" description="Helical" evidence="10">
    <location>
        <begin position="116"/>
        <end position="137"/>
    </location>
</feature>
<evidence type="ECO:0000256" key="3">
    <source>
        <dbReference type="ARBA" id="ARBA00022692"/>
    </source>
</evidence>
<evidence type="ECO:0000256" key="4">
    <source>
        <dbReference type="ARBA" id="ARBA00022741"/>
    </source>
</evidence>
<evidence type="ECO:0000256" key="8">
    <source>
        <dbReference type="ARBA" id="ARBA00024363"/>
    </source>
</evidence>
<evidence type="ECO:0000259" key="11">
    <source>
        <dbReference type="PROSITE" id="PS50893"/>
    </source>
</evidence>
<feature type="transmembrane region" description="Helical" evidence="10">
    <location>
        <begin position="25"/>
        <end position="48"/>
    </location>
</feature>
<evidence type="ECO:0000256" key="1">
    <source>
        <dbReference type="ARBA" id="ARBA00004141"/>
    </source>
</evidence>
<feature type="compositionally biased region" description="Low complexity" evidence="9">
    <location>
        <begin position="938"/>
        <end position="947"/>
    </location>
</feature>
<dbReference type="Proteomes" id="UP001151582">
    <property type="component" value="Unassembled WGS sequence"/>
</dbReference>
<protein>
    <submittedName>
        <fullName evidence="13">ATP-binding cassette-type vacuolar membrane transporter Hmt1</fullName>
    </submittedName>
</protein>
<dbReference type="InterPro" id="IPR017871">
    <property type="entry name" value="ABC_transporter-like_CS"/>
</dbReference>
<gene>
    <name evidence="13" type="primary">hmt1</name>
    <name evidence="13" type="ORF">H4R34_002466</name>
</gene>
<dbReference type="SMART" id="SM00382">
    <property type="entry name" value="AAA"/>
    <property type="match status" value="1"/>
</dbReference>
<evidence type="ECO:0000256" key="2">
    <source>
        <dbReference type="ARBA" id="ARBA00022448"/>
    </source>
</evidence>
<feature type="transmembrane region" description="Helical" evidence="10">
    <location>
        <begin position="149"/>
        <end position="169"/>
    </location>
</feature>
<dbReference type="FunFam" id="3.40.50.300:FF:000287">
    <property type="entry name" value="Multidrug ABC transporter ATP-binding protein"/>
    <property type="match status" value="1"/>
</dbReference>
<feature type="transmembrane region" description="Helical" evidence="10">
    <location>
        <begin position="367"/>
        <end position="388"/>
    </location>
</feature>
<accession>A0A9W8B9E8</accession>
<sequence>MEPLEHLGPLTPLPNGASLHVPASYYQLAAVFLAFPCVLLGFNALVCLHRGTRYFVHRWNATFSDRPNAEDYAVLPQHDDETEPDHSLASDTLITPASARNLCVKQLQTTHSIRRFIEWTLVYCQLIGLLLLCAVYLDKYTPATSAPVLRLIIGGHVGALVAWVWFLVLRMCTAAPPTPQLPSLTIVFYVLSWCGTVANVHILLAALTPFPLIVPALQIVPQPGLVCAIHTVLASLSTTLLVLAGVQNRYERLVKSSYAAPKDDIEHWASDQSYSFPSARSSADEMASEDIRRPSVKYKPEIPSMSITDFIRRIPKLVPFLFPRGSPKRNYFFIAACFGLVLLGRWVNLLVPSQYKVVVDRLSDYSLLPIDIFLFVVLKVVQGNIGVLQTLHDFFWTPVSQYTTRAVSVHLFRHLHSLPLTFHTNRKTGEILRIQDRGVASIESLLSCILFKIIPTIADISIACLYFSLRFDLYFGCIIIVTMTAYIVSTITLTEWHKQHRRRSNLLDNELEAKVVDSLLNYETVKHNNAQDFEVGLFAEAMRKYQGAEWMNVVSLNALHAVQNLSMQLGMLGGCLLCTKRILDHDMTVGDFVLFLSYLSQMYVPLNWFGNSYRVIQKNFVDMERMLDVLDEPSECAPRASTHVVLQEPPASAPVPTQGQGVVEFKHVTFSYPNSEPILRNISFRVPSGSTVALVGPSGSGKSTILKLLYRFHELDSGTITIDGHNVQDMSHQQLRSQLGMVPQDTTLFNDTIRYNIQYGRAGDGFDTVTLADVKDAARCAQIHSKVESLPDKYNTGVGERGARLSGGERQRIAIARTMLKNPRIILLDEATSALDTYTELNIQSALQNMAKDRTTLVVAHRLSTIIHADLILVVKDGEIVERGSHMSLLDDPDGLYYQLWMTQLREERNLHRYQRRLPTITPPSQPEVHLDDDEAVDSASLSSLSLDGDRPHTSLRPRLSGCHCDSP</sequence>
<dbReference type="AlphaFoldDB" id="A0A9W8B9E8"/>
<dbReference type="InterPro" id="IPR039421">
    <property type="entry name" value="Type_1_exporter"/>
</dbReference>
<evidence type="ECO:0000256" key="5">
    <source>
        <dbReference type="ARBA" id="ARBA00022840"/>
    </source>
</evidence>
<feature type="transmembrane region" description="Helical" evidence="10">
    <location>
        <begin position="330"/>
        <end position="347"/>
    </location>
</feature>
<keyword evidence="14" id="KW-1185">Reference proteome</keyword>
<dbReference type="InterPro" id="IPR003593">
    <property type="entry name" value="AAA+_ATPase"/>
</dbReference>
<comment type="subcellular location">
    <subcellularLocation>
        <location evidence="1">Membrane</location>
        <topology evidence="1">Multi-pass membrane protein</topology>
    </subcellularLocation>
</comment>
<dbReference type="CDD" id="cd18581">
    <property type="entry name" value="ABC_6TM_ABCB6"/>
    <property type="match status" value="1"/>
</dbReference>
<evidence type="ECO:0000256" key="9">
    <source>
        <dbReference type="SAM" id="MobiDB-lite"/>
    </source>
</evidence>
<dbReference type="Gene3D" id="1.20.1560.10">
    <property type="entry name" value="ABC transporter type 1, transmembrane domain"/>
    <property type="match status" value="1"/>
</dbReference>
<dbReference type="GO" id="GO:0005774">
    <property type="term" value="C:vacuolar membrane"/>
    <property type="evidence" value="ECO:0007669"/>
    <property type="project" value="TreeGrafter"/>
</dbReference>
<dbReference type="PROSITE" id="PS50929">
    <property type="entry name" value="ABC_TM1F"/>
    <property type="match status" value="1"/>
</dbReference>
<dbReference type="PROSITE" id="PS00211">
    <property type="entry name" value="ABC_TRANSPORTER_1"/>
    <property type="match status" value="1"/>
</dbReference>
<dbReference type="GO" id="GO:0016887">
    <property type="term" value="F:ATP hydrolysis activity"/>
    <property type="evidence" value="ECO:0007669"/>
    <property type="project" value="InterPro"/>
</dbReference>
<evidence type="ECO:0000256" key="7">
    <source>
        <dbReference type="ARBA" id="ARBA00023136"/>
    </source>
</evidence>
<keyword evidence="2" id="KW-0813">Transport</keyword>
<feature type="domain" description="ABC transmembrane type-1" evidence="12">
    <location>
        <begin position="335"/>
        <end position="618"/>
    </location>
</feature>
<feature type="transmembrane region" description="Helical" evidence="10">
    <location>
        <begin position="473"/>
        <end position="493"/>
    </location>
</feature>
<comment type="similarity">
    <text evidence="8">Belongs to the ABC transporter superfamily. ABCB family. Heavy Metal importer (TC 3.A.1.210) subfamily.</text>
</comment>
<keyword evidence="4" id="KW-0547">Nucleotide-binding</keyword>
<evidence type="ECO:0000256" key="6">
    <source>
        <dbReference type="ARBA" id="ARBA00022989"/>
    </source>
</evidence>
<feature type="domain" description="ABC transporter" evidence="11">
    <location>
        <begin position="663"/>
        <end position="902"/>
    </location>
</feature>
<dbReference type="OrthoDB" id="6500128at2759"/>
<dbReference type="EMBL" id="JANBQB010000170">
    <property type="protein sequence ID" value="KAJ1980409.1"/>
    <property type="molecule type" value="Genomic_DNA"/>
</dbReference>
<dbReference type="PANTHER" id="PTHR24221:SF654">
    <property type="entry name" value="ATP-BINDING CASSETTE SUB-FAMILY B MEMBER 6"/>
    <property type="match status" value="1"/>
</dbReference>
<dbReference type="GO" id="GO:0140359">
    <property type="term" value="F:ABC-type transporter activity"/>
    <property type="evidence" value="ECO:0007669"/>
    <property type="project" value="InterPro"/>
</dbReference>
<keyword evidence="7 10" id="KW-0472">Membrane</keyword>
<organism evidence="13 14">
    <name type="scientific">Dimargaris verticillata</name>
    <dbReference type="NCBI Taxonomy" id="2761393"/>
    <lineage>
        <taxon>Eukaryota</taxon>
        <taxon>Fungi</taxon>
        <taxon>Fungi incertae sedis</taxon>
        <taxon>Zoopagomycota</taxon>
        <taxon>Kickxellomycotina</taxon>
        <taxon>Dimargaritomycetes</taxon>
        <taxon>Dimargaritales</taxon>
        <taxon>Dimargaritaceae</taxon>
        <taxon>Dimargaris</taxon>
    </lineage>
</organism>
<comment type="caution">
    <text evidence="13">The sequence shown here is derived from an EMBL/GenBank/DDBJ whole genome shotgun (WGS) entry which is preliminary data.</text>
</comment>
<proteinExistence type="inferred from homology"/>
<dbReference type="Pfam" id="PF00005">
    <property type="entry name" value="ABC_tran"/>
    <property type="match status" value="1"/>
</dbReference>
<dbReference type="SUPFAM" id="SSF52540">
    <property type="entry name" value="P-loop containing nucleoside triphosphate hydrolases"/>
    <property type="match status" value="1"/>
</dbReference>
<keyword evidence="3 10" id="KW-0812">Transmembrane</keyword>
<evidence type="ECO:0000313" key="14">
    <source>
        <dbReference type="Proteomes" id="UP001151582"/>
    </source>
</evidence>
<keyword evidence="6 10" id="KW-1133">Transmembrane helix</keyword>
<dbReference type="InterPro" id="IPR027417">
    <property type="entry name" value="P-loop_NTPase"/>
</dbReference>
<dbReference type="PROSITE" id="PS50893">
    <property type="entry name" value="ABC_TRANSPORTER_2"/>
    <property type="match status" value="1"/>
</dbReference>
<dbReference type="Pfam" id="PF00664">
    <property type="entry name" value="ABC_membrane"/>
    <property type="match status" value="1"/>
</dbReference>
<feature type="transmembrane region" description="Helical" evidence="10">
    <location>
        <begin position="181"/>
        <end position="203"/>
    </location>
</feature>
<dbReference type="InterPro" id="IPR036640">
    <property type="entry name" value="ABC1_TM_sf"/>
</dbReference>
<dbReference type="GO" id="GO:0005524">
    <property type="term" value="F:ATP binding"/>
    <property type="evidence" value="ECO:0007669"/>
    <property type="project" value="UniProtKB-KW"/>
</dbReference>
<keyword evidence="5 13" id="KW-0067">ATP-binding</keyword>
<reference evidence="13" key="1">
    <citation type="submission" date="2022-07" db="EMBL/GenBank/DDBJ databases">
        <title>Phylogenomic reconstructions and comparative analyses of Kickxellomycotina fungi.</title>
        <authorList>
            <person name="Reynolds N.K."/>
            <person name="Stajich J.E."/>
            <person name="Barry K."/>
            <person name="Grigoriev I.V."/>
            <person name="Crous P."/>
            <person name="Smith M.E."/>
        </authorList>
    </citation>
    <scope>NUCLEOTIDE SEQUENCE</scope>
    <source>
        <strain evidence="13">RSA 567</strain>
    </source>
</reference>
<dbReference type="InterPro" id="IPR003439">
    <property type="entry name" value="ABC_transporter-like_ATP-bd"/>
</dbReference>
<name>A0A9W8B9E8_9FUNG</name>
<dbReference type="SUPFAM" id="SSF90123">
    <property type="entry name" value="ABC transporter transmembrane region"/>
    <property type="match status" value="1"/>
</dbReference>
<evidence type="ECO:0000256" key="10">
    <source>
        <dbReference type="SAM" id="Phobius"/>
    </source>
</evidence>
<evidence type="ECO:0000259" key="12">
    <source>
        <dbReference type="PROSITE" id="PS50929"/>
    </source>
</evidence>
<dbReference type="Gene3D" id="3.40.50.300">
    <property type="entry name" value="P-loop containing nucleotide triphosphate hydrolases"/>
    <property type="match status" value="1"/>
</dbReference>
<feature type="transmembrane region" description="Helical" evidence="10">
    <location>
        <begin position="223"/>
        <end position="246"/>
    </location>
</feature>